<evidence type="ECO:0000313" key="4">
    <source>
        <dbReference type="Proteomes" id="UP001596507"/>
    </source>
</evidence>
<feature type="compositionally biased region" description="Low complexity" evidence="1">
    <location>
        <begin position="81"/>
        <end position="99"/>
    </location>
</feature>
<keyword evidence="2" id="KW-0812">Transmembrane</keyword>
<dbReference type="RefSeq" id="WP_262874101.1">
    <property type="nucleotide sequence ID" value="NZ_BAABKW010000012.1"/>
</dbReference>
<protein>
    <submittedName>
        <fullName evidence="3">Uncharacterized protein</fullName>
    </submittedName>
</protein>
<comment type="caution">
    <text evidence="3">The sequence shown here is derived from an EMBL/GenBank/DDBJ whole genome shotgun (WGS) entry which is preliminary data.</text>
</comment>
<keyword evidence="4" id="KW-1185">Reference proteome</keyword>
<dbReference type="Proteomes" id="UP001596507">
    <property type="component" value="Unassembled WGS sequence"/>
</dbReference>
<evidence type="ECO:0000313" key="3">
    <source>
        <dbReference type="EMBL" id="MFC7269173.1"/>
    </source>
</evidence>
<keyword evidence="2" id="KW-1133">Transmembrane helix</keyword>
<dbReference type="EMBL" id="JBHTBE010000002">
    <property type="protein sequence ID" value="MFC7269173.1"/>
    <property type="molecule type" value="Genomic_DNA"/>
</dbReference>
<organism evidence="3 4">
    <name type="scientific">Microbacterium fluvii</name>
    <dbReference type="NCBI Taxonomy" id="415215"/>
    <lineage>
        <taxon>Bacteria</taxon>
        <taxon>Bacillati</taxon>
        <taxon>Actinomycetota</taxon>
        <taxon>Actinomycetes</taxon>
        <taxon>Micrococcales</taxon>
        <taxon>Microbacteriaceae</taxon>
        <taxon>Microbacterium</taxon>
    </lineage>
</organism>
<name>A0ABW2HCV4_9MICO</name>
<gene>
    <name evidence="3" type="ORF">ACFQRL_09405</name>
</gene>
<evidence type="ECO:0000256" key="1">
    <source>
        <dbReference type="SAM" id="MobiDB-lite"/>
    </source>
</evidence>
<evidence type="ECO:0000256" key="2">
    <source>
        <dbReference type="SAM" id="Phobius"/>
    </source>
</evidence>
<feature type="region of interest" description="Disordered" evidence="1">
    <location>
        <begin position="46"/>
        <end position="106"/>
    </location>
</feature>
<keyword evidence="2" id="KW-0472">Membrane</keyword>
<sequence length="259" mass="26329">MGEHDDELSALRERAYGPSADIHADPAAMARLASLEASLRADAVADAAADATGQAQPDDSADSPDVTSSPADRRLDQQTVGATAADAAAPDSGAPALAAEPDTSPRRPRRALVWAASIVVAALVGAGATLGVQSLMSGRVAVLGVEEGAEWPTEYFGSATDDSRVFTEFHGLSVAAVDQPGIEGVTVCLYVLDERGVDSQMMTAGCAAGSFPASASLVVTGDSPDELTEAFEAGTALLFVLEGDRVEVFASAPAPIETV</sequence>
<proteinExistence type="predicted"/>
<feature type="transmembrane region" description="Helical" evidence="2">
    <location>
        <begin position="111"/>
        <end position="132"/>
    </location>
</feature>
<accession>A0ABW2HCV4</accession>
<feature type="compositionally biased region" description="Low complexity" evidence="1">
    <location>
        <begin position="46"/>
        <end position="58"/>
    </location>
</feature>
<reference evidence="4" key="1">
    <citation type="journal article" date="2019" name="Int. J. Syst. Evol. Microbiol.">
        <title>The Global Catalogue of Microorganisms (GCM) 10K type strain sequencing project: providing services to taxonomists for standard genome sequencing and annotation.</title>
        <authorList>
            <consortium name="The Broad Institute Genomics Platform"/>
            <consortium name="The Broad Institute Genome Sequencing Center for Infectious Disease"/>
            <person name="Wu L."/>
            <person name="Ma J."/>
        </authorList>
    </citation>
    <scope>NUCLEOTIDE SEQUENCE [LARGE SCALE GENOMIC DNA]</scope>
    <source>
        <strain evidence="4">CGMCC 1.15772</strain>
    </source>
</reference>